<feature type="domain" description="N-acetyltransferase" evidence="3">
    <location>
        <begin position="1"/>
        <end position="145"/>
    </location>
</feature>
<dbReference type="InterPro" id="IPR016181">
    <property type="entry name" value="Acyl_CoA_acyltransferase"/>
</dbReference>
<dbReference type="CDD" id="cd04301">
    <property type="entry name" value="NAT_SF"/>
    <property type="match status" value="2"/>
</dbReference>
<sequence>MKLERRTRLSLEEKKQCEQLVRACHQNDHTYRLPYLDNLYNADPTMPAFILALVEGQLVGFLSIYADEPKEAEVQLFVTPSFRRQGMARSLWGDFMDLAKDYQLEDRLYVSEVRFLDQNTELLSHFHLVEAEEEDHELWLEAPCQATEFVKREGLMVLEAEESMLQEIAHFQSKAFETDLDYALKYATESLEGQDTRLFVLRDQEQVLASVTVDLSQGTTYFFGLAVDQDHLRKGYARYLLRSVMNQMATEVEQQFQIVVEKENQAALSLYLGLGFTIQTEVLYLMESR</sequence>
<evidence type="ECO:0000256" key="2">
    <source>
        <dbReference type="ARBA" id="ARBA00023315"/>
    </source>
</evidence>
<feature type="domain" description="N-acetyltransferase" evidence="3">
    <location>
        <begin position="155"/>
        <end position="289"/>
    </location>
</feature>
<dbReference type="InterPro" id="IPR000182">
    <property type="entry name" value="GNAT_dom"/>
</dbReference>
<evidence type="ECO:0000313" key="4">
    <source>
        <dbReference type="EMBL" id="VYT77056.1"/>
    </source>
</evidence>
<protein>
    <submittedName>
        <fullName evidence="4">Putative acetyltransferase</fullName>
    </submittedName>
</protein>
<dbReference type="AlphaFoldDB" id="A0A6N2ZGR4"/>
<dbReference type="Gene3D" id="3.40.630.30">
    <property type="match status" value="2"/>
</dbReference>
<gene>
    <name evidence="4" type="ORF">SRLFYP117_00410</name>
</gene>
<organism evidence="4">
    <name type="scientific">Streptococcus oralis</name>
    <dbReference type="NCBI Taxonomy" id="1303"/>
    <lineage>
        <taxon>Bacteria</taxon>
        <taxon>Bacillati</taxon>
        <taxon>Bacillota</taxon>
        <taxon>Bacilli</taxon>
        <taxon>Lactobacillales</taxon>
        <taxon>Streptococcaceae</taxon>
        <taxon>Streptococcus</taxon>
    </lineage>
</organism>
<dbReference type="Pfam" id="PF00583">
    <property type="entry name" value="Acetyltransf_1"/>
    <property type="match status" value="2"/>
</dbReference>
<dbReference type="EMBL" id="CACRUL010000001">
    <property type="protein sequence ID" value="VYT77056.1"/>
    <property type="molecule type" value="Genomic_DNA"/>
</dbReference>
<keyword evidence="2" id="KW-0012">Acyltransferase</keyword>
<dbReference type="SUPFAM" id="SSF55729">
    <property type="entry name" value="Acyl-CoA N-acyltransferases (Nat)"/>
    <property type="match status" value="2"/>
</dbReference>
<dbReference type="PROSITE" id="PS51186">
    <property type="entry name" value="GNAT"/>
    <property type="match status" value="2"/>
</dbReference>
<evidence type="ECO:0000259" key="3">
    <source>
        <dbReference type="PROSITE" id="PS51186"/>
    </source>
</evidence>
<keyword evidence="1 4" id="KW-0808">Transferase</keyword>
<proteinExistence type="predicted"/>
<evidence type="ECO:0000256" key="1">
    <source>
        <dbReference type="ARBA" id="ARBA00022679"/>
    </source>
</evidence>
<dbReference type="GO" id="GO:0016747">
    <property type="term" value="F:acyltransferase activity, transferring groups other than amino-acyl groups"/>
    <property type="evidence" value="ECO:0007669"/>
    <property type="project" value="InterPro"/>
</dbReference>
<accession>A0A6N2ZGR4</accession>
<name>A0A6N2ZGR4_STROR</name>
<dbReference type="InterPro" id="IPR050832">
    <property type="entry name" value="Bact_Acetyltransf"/>
</dbReference>
<reference evidence="4" key="1">
    <citation type="submission" date="2019-11" db="EMBL/GenBank/DDBJ databases">
        <authorList>
            <person name="Feng L."/>
        </authorList>
    </citation>
    <scope>NUCLEOTIDE SEQUENCE</scope>
    <source>
        <strain evidence="4">SrubneriLFYP117</strain>
    </source>
</reference>
<dbReference type="PANTHER" id="PTHR43877">
    <property type="entry name" value="AMINOALKYLPHOSPHONATE N-ACETYLTRANSFERASE-RELATED-RELATED"/>
    <property type="match status" value="1"/>
</dbReference>